<evidence type="ECO:0000313" key="3">
    <source>
        <dbReference type="Proteomes" id="UP000580250"/>
    </source>
</evidence>
<sequence length="62" mass="7372">MFNLKNLFFLLCLILIFNFNLILESRDNHAVLKVIVTMKEKFVELEQIFVFLDLGVKLKKNL</sequence>
<organism evidence="2 3">
    <name type="scientific">Meloidogyne enterolobii</name>
    <name type="common">Root-knot nematode worm</name>
    <name type="synonym">Meloidogyne mayaguensis</name>
    <dbReference type="NCBI Taxonomy" id="390850"/>
    <lineage>
        <taxon>Eukaryota</taxon>
        <taxon>Metazoa</taxon>
        <taxon>Ecdysozoa</taxon>
        <taxon>Nematoda</taxon>
        <taxon>Chromadorea</taxon>
        <taxon>Rhabditida</taxon>
        <taxon>Tylenchina</taxon>
        <taxon>Tylenchomorpha</taxon>
        <taxon>Tylenchoidea</taxon>
        <taxon>Meloidogynidae</taxon>
        <taxon>Meloidogyninae</taxon>
        <taxon>Meloidogyne</taxon>
    </lineage>
</organism>
<gene>
    <name evidence="2" type="ORF">MENT_LOCUS44161</name>
</gene>
<keyword evidence="1" id="KW-1133">Transmembrane helix</keyword>
<keyword evidence="1" id="KW-0472">Membrane</keyword>
<dbReference type="Proteomes" id="UP000580250">
    <property type="component" value="Unassembled WGS sequence"/>
</dbReference>
<evidence type="ECO:0000313" key="2">
    <source>
        <dbReference type="EMBL" id="CAD2191334.1"/>
    </source>
</evidence>
<keyword evidence="1" id="KW-0812">Transmembrane</keyword>
<feature type="transmembrane region" description="Helical" evidence="1">
    <location>
        <begin position="6"/>
        <end position="23"/>
    </location>
</feature>
<proteinExistence type="predicted"/>
<protein>
    <submittedName>
        <fullName evidence="2">Uncharacterized protein</fullName>
    </submittedName>
</protein>
<name>A0A6V7WWF6_MELEN</name>
<dbReference type="AlphaFoldDB" id="A0A6V7WWF6"/>
<accession>A0A6V7WWF6</accession>
<evidence type="ECO:0000256" key="1">
    <source>
        <dbReference type="SAM" id="Phobius"/>
    </source>
</evidence>
<dbReference type="EMBL" id="CAJEWN010000872">
    <property type="protein sequence ID" value="CAD2191334.1"/>
    <property type="molecule type" value="Genomic_DNA"/>
</dbReference>
<reference evidence="2 3" key="1">
    <citation type="submission" date="2020-08" db="EMBL/GenBank/DDBJ databases">
        <authorList>
            <person name="Koutsovoulos G."/>
            <person name="Danchin GJ E."/>
        </authorList>
    </citation>
    <scope>NUCLEOTIDE SEQUENCE [LARGE SCALE GENOMIC DNA]</scope>
</reference>
<comment type="caution">
    <text evidence="2">The sequence shown here is derived from an EMBL/GenBank/DDBJ whole genome shotgun (WGS) entry which is preliminary data.</text>
</comment>